<gene>
    <name evidence="1" type="ORF">CPA45_01005</name>
</gene>
<evidence type="ECO:0000313" key="2">
    <source>
        <dbReference type="Proteomes" id="UP000218677"/>
    </source>
</evidence>
<dbReference type="EMBL" id="NWUX01000001">
    <property type="protein sequence ID" value="PCF97351.1"/>
    <property type="molecule type" value="Genomic_DNA"/>
</dbReference>
<organism evidence="1 2">
    <name type="scientific">Vreelandella nigrificans</name>
    <dbReference type="NCBI Taxonomy" id="2042704"/>
    <lineage>
        <taxon>Bacteria</taxon>
        <taxon>Pseudomonadati</taxon>
        <taxon>Pseudomonadota</taxon>
        <taxon>Gammaproteobacteria</taxon>
        <taxon>Oceanospirillales</taxon>
        <taxon>Halomonadaceae</taxon>
        <taxon>Vreelandella</taxon>
    </lineage>
</organism>
<sequence>MTFLRVSVAVQLFSIMLNSERVTIFRYWRLSLLTGVATGNVDVYVNLYSYPNLRNRLPPTTFGVDTVA</sequence>
<protein>
    <submittedName>
        <fullName evidence="1">Uncharacterized protein</fullName>
    </submittedName>
</protein>
<accession>A0A2A4HTF5</accession>
<comment type="caution">
    <text evidence="1">The sequence shown here is derived from an EMBL/GenBank/DDBJ whole genome shotgun (WGS) entry which is preliminary data.</text>
</comment>
<name>A0A2A4HTF5_9GAMM</name>
<evidence type="ECO:0000313" key="1">
    <source>
        <dbReference type="EMBL" id="PCF97351.1"/>
    </source>
</evidence>
<proteinExistence type="predicted"/>
<reference evidence="2" key="1">
    <citation type="submission" date="2017-09" db="EMBL/GenBank/DDBJ databases">
        <authorList>
            <person name="Cho G.-S."/>
            <person name="Oguntoyinbo F.A."/>
            <person name="Cnockaert M."/>
            <person name="Kabisch J."/>
            <person name="Neve H."/>
            <person name="Bockelmann W."/>
            <person name="Wenning M."/>
            <person name="Franz C.M."/>
            <person name="Vandamme P."/>
        </authorList>
    </citation>
    <scope>NUCLEOTIDE SEQUENCE [LARGE SCALE GENOMIC DNA]</scope>
    <source>
        <strain evidence="2">MBT G8648</strain>
    </source>
</reference>
<dbReference type="Proteomes" id="UP000218677">
    <property type="component" value="Unassembled WGS sequence"/>
</dbReference>
<keyword evidence="2" id="KW-1185">Reference proteome</keyword>
<dbReference type="AlphaFoldDB" id="A0A2A4HTF5"/>